<dbReference type="GO" id="GO:0009401">
    <property type="term" value="P:phosphoenolpyruvate-dependent sugar phosphotransferase system"/>
    <property type="evidence" value="ECO:0007669"/>
    <property type="project" value="UniProtKB-KW"/>
</dbReference>
<dbReference type="PROSITE" id="PS51098">
    <property type="entry name" value="PTS_EIIB_TYPE_1"/>
    <property type="match status" value="1"/>
</dbReference>
<feature type="domain" description="PTS EIIB type-1" evidence="14">
    <location>
        <begin position="4"/>
        <end position="86"/>
    </location>
</feature>
<keyword evidence="4" id="KW-0762">Sugar transport</keyword>
<dbReference type="OrthoDB" id="92465at2"/>
<keyword evidence="17" id="KW-1185">Reference proteome</keyword>
<evidence type="ECO:0000256" key="7">
    <source>
        <dbReference type="ARBA" id="ARBA00022692"/>
    </source>
</evidence>
<dbReference type="Pfam" id="PF02378">
    <property type="entry name" value="PTS_EIIC"/>
    <property type="match status" value="1"/>
</dbReference>
<dbReference type="NCBIfam" id="TIGR01995">
    <property type="entry name" value="PTS-II-ABC-beta"/>
    <property type="match status" value="1"/>
</dbReference>
<comment type="subcellular location">
    <subcellularLocation>
        <location evidence="1">Cell membrane</location>
        <topology evidence="1">Multi-pass membrane protein</topology>
    </subcellularLocation>
</comment>
<keyword evidence="8" id="KW-0418">Kinase</keyword>
<feature type="transmembrane region" description="Helical" evidence="12">
    <location>
        <begin position="290"/>
        <end position="312"/>
    </location>
</feature>
<dbReference type="GO" id="GO:0016301">
    <property type="term" value="F:kinase activity"/>
    <property type="evidence" value="ECO:0007669"/>
    <property type="project" value="UniProtKB-KW"/>
</dbReference>
<accession>N2A5I6</accession>
<evidence type="ECO:0000256" key="1">
    <source>
        <dbReference type="ARBA" id="ARBA00004651"/>
    </source>
</evidence>
<feature type="active site" description="Phosphocysteine intermediate; for EIIB activity" evidence="11">
    <location>
        <position position="26"/>
    </location>
</feature>
<feature type="transmembrane region" description="Helical" evidence="12">
    <location>
        <begin position="387"/>
        <end position="410"/>
    </location>
</feature>
<dbReference type="NCBIfam" id="TIGR00830">
    <property type="entry name" value="PTBA"/>
    <property type="match status" value="1"/>
</dbReference>
<organism evidence="16 17">
    <name type="scientific">Eubacterium plexicaudatum ASF492</name>
    <dbReference type="NCBI Taxonomy" id="1235802"/>
    <lineage>
        <taxon>Bacteria</taxon>
        <taxon>Bacillati</taxon>
        <taxon>Bacillota</taxon>
        <taxon>Clostridia</taxon>
        <taxon>Eubacteriales</taxon>
        <taxon>Eubacteriaceae</taxon>
        <taxon>Eubacterium</taxon>
    </lineage>
</organism>
<dbReference type="AlphaFoldDB" id="N2A5I6"/>
<evidence type="ECO:0000256" key="8">
    <source>
        <dbReference type="ARBA" id="ARBA00022777"/>
    </source>
</evidence>
<evidence type="ECO:0000259" key="14">
    <source>
        <dbReference type="PROSITE" id="PS51098"/>
    </source>
</evidence>
<keyword evidence="9 12" id="KW-1133">Transmembrane helix</keyword>
<feature type="domain" description="PTS EIIC type-1" evidence="15">
    <location>
        <begin position="111"/>
        <end position="467"/>
    </location>
</feature>
<dbReference type="InterPro" id="IPR050558">
    <property type="entry name" value="PTS_Sugar-Specific_Components"/>
</dbReference>
<keyword evidence="10 12" id="KW-0472">Membrane</keyword>
<keyword evidence="6" id="KW-0598">Phosphotransferase system</keyword>
<dbReference type="HOGENOM" id="CLU_012312_2_2_9"/>
<protein>
    <submittedName>
        <fullName evidence="16">PTS system, beta-glucoside-specific IIABC component</fullName>
    </submittedName>
</protein>
<evidence type="ECO:0000313" key="16">
    <source>
        <dbReference type="EMBL" id="EMZ21698.1"/>
    </source>
</evidence>
<keyword evidence="7 12" id="KW-0812">Transmembrane</keyword>
<dbReference type="Pfam" id="PF00358">
    <property type="entry name" value="PTS_EIIA_1"/>
    <property type="match status" value="1"/>
</dbReference>
<dbReference type="eggNOG" id="COG1263">
    <property type="taxonomic scope" value="Bacteria"/>
</dbReference>
<evidence type="ECO:0000256" key="4">
    <source>
        <dbReference type="ARBA" id="ARBA00022597"/>
    </source>
</evidence>
<keyword evidence="2" id="KW-0813">Transport</keyword>
<keyword evidence="5" id="KW-0808">Transferase</keyword>
<evidence type="ECO:0000256" key="9">
    <source>
        <dbReference type="ARBA" id="ARBA00022989"/>
    </source>
</evidence>
<feature type="transmembrane region" description="Helical" evidence="12">
    <location>
        <begin position="216"/>
        <end position="235"/>
    </location>
</feature>
<dbReference type="PROSITE" id="PS51093">
    <property type="entry name" value="PTS_EIIA_TYPE_1"/>
    <property type="match status" value="1"/>
</dbReference>
<dbReference type="Proteomes" id="UP000012589">
    <property type="component" value="Unassembled WGS sequence"/>
</dbReference>
<dbReference type="PANTHER" id="PTHR30175">
    <property type="entry name" value="PHOSPHOTRANSFERASE SYSTEM TRANSPORT PROTEIN"/>
    <property type="match status" value="1"/>
</dbReference>
<evidence type="ECO:0000259" key="15">
    <source>
        <dbReference type="PROSITE" id="PS51103"/>
    </source>
</evidence>
<keyword evidence="3" id="KW-1003">Cell membrane</keyword>
<dbReference type="InterPro" id="IPR011297">
    <property type="entry name" value="PTS_IIABC_b_glu"/>
</dbReference>
<evidence type="ECO:0000256" key="10">
    <source>
        <dbReference type="ARBA" id="ARBA00023136"/>
    </source>
</evidence>
<feature type="transmembrane region" description="Helical" evidence="12">
    <location>
        <begin position="150"/>
        <end position="172"/>
    </location>
</feature>
<feature type="transmembrane region" description="Helical" evidence="12">
    <location>
        <begin position="247"/>
        <end position="270"/>
    </location>
</feature>
<comment type="caution">
    <text evidence="16">The sequence shown here is derived from an EMBL/GenBank/DDBJ whole genome shotgun (WGS) entry which is preliminary data.</text>
</comment>
<name>N2A5I6_9FIRM</name>
<dbReference type="PANTHER" id="PTHR30175:SF1">
    <property type="entry name" value="PTS SYSTEM ARBUTIN-, CELLOBIOSE-, AND SALICIN-SPECIFIC EIIBC COMPONENT-RELATED"/>
    <property type="match status" value="1"/>
</dbReference>
<evidence type="ECO:0000256" key="12">
    <source>
        <dbReference type="SAM" id="Phobius"/>
    </source>
</evidence>
<dbReference type="GO" id="GO:0005886">
    <property type="term" value="C:plasma membrane"/>
    <property type="evidence" value="ECO:0007669"/>
    <property type="project" value="UniProtKB-SubCell"/>
</dbReference>
<dbReference type="InterPro" id="IPR001127">
    <property type="entry name" value="PTS_EIIA_1_perm"/>
</dbReference>
<dbReference type="InterPro" id="IPR001996">
    <property type="entry name" value="PTS_IIB_1"/>
</dbReference>
<proteinExistence type="predicted"/>
<dbReference type="Gene3D" id="2.70.70.10">
    <property type="entry name" value="Glucose Permease (Domain IIA)"/>
    <property type="match status" value="1"/>
</dbReference>
<dbReference type="Pfam" id="PF00367">
    <property type="entry name" value="PTS_EIIB"/>
    <property type="match status" value="1"/>
</dbReference>
<dbReference type="eggNOG" id="COG1264">
    <property type="taxonomic scope" value="Bacteria"/>
</dbReference>
<evidence type="ECO:0000256" key="6">
    <source>
        <dbReference type="ARBA" id="ARBA00022683"/>
    </source>
</evidence>
<dbReference type="GO" id="GO:0015771">
    <property type="term" value="P:trehalose transport"/>
    <property type="evidence" value="ECO:0007669"/>
    <property type="project" value="TreeGrafter"/>
</dbReference>
<dbReference type="GO" id="GO:0008982">
    <property type="term" value="F:protein-N(PI)-phosphohistidine-sugar phosphotransferase activity"/>
    <property type="evidence" value="ECO:0007669"/>
    <property type="project" value="InterPro"/>
</dbReference>
<dbReference type="GO" id="GO:0090589">
    <property type="term" value="F:protein-phosphocysteine-trehalose phosphotransferase system transporter activity"/>
    <property type="evidence" value="ECO:0007669"/>
    <property type="project" value="TreeGrafter"/>
</dbReference>
<dbReference type="EMBL" id="AQFT01000128">
    <property type="protein sequence ID" value="EMZ21698.1"/>
    <property type="molecule type" value="Genomic_DNA"/>
</dbReference>
<dbReference type="SUPFAM" id="SSF55604">
    <property type="entry name" value="Glucose permease domain IIB"/>
    <property type="match status" value="1"/>
</dbReference>
<dbReference type="InterPro" id="IPR003352">
    <property type="entry name" value="PTS_EIIC"/>
</dbReference>
<dbReference type="SUPFAM" id="SSF51261">
    <property type="entry name" value="Duplicated hybrid motif"/>
    <property type="match status" value="1"/>
</dbReference>
<sequence>MDYKKLGHDLLPLVGGVENISKLTHCATRLRFEFCDRAKVKEDAIKNTPGVISVVDKGGQFQVVVGNDVPITYRVLINEMGGTAGKTDTAGKTGQSDGKQEKTSVITAIVSVISTTFTPVIPALIGGGMIKAVLSILTLCGLDDGSSTYALLNLISDAAFYFMPVLLAYGAAIKFECNPVLAMTLSCALLHPNWTAMVGAGESIDFFHIPVQLVDYSYSVIPIILSVWIMSYVEKLAEKYTPSIIKFFLKPLIILFVSVPIALVVVGPLGSFLNSVIESGANMINAKASWLLPMLMGAFQPFMVLTGTAWAMTPIATVQISSLGYEIVNGPGMLASNIAQGGATLAVALKTKNRQLKQLASSSGFTAVMGITEPCLYGVILPLKKPLIASMIGGGIGGIYAGIFGLVRYAFVSPGLAALPAFIGENPMNIVHAVITCVISFAAAFAAAWIIGFDDREDEKPSASESDVLKKTPSQSGDRVIAAPLNGTAVPLTEVNDAVFSQKVLGDGAAILPSEGKVFSPVDGEVSALFETKHAIGLTSSEGVELLIHIGIDTVNLQGKYYTAYVQNGDTVKRGDLLISFDKDAIEKEGFETITPVLVSNTADFKSVQMRMEGTVKAGDDFLMIR</sequence>
<dbReference type="InterPro" id="IPR018113">
    <property type="entry name" value="PTrfase_EIIB_Cys"/>
</dbReference>
<dbReference type="STRING" id="1235802.C823_04393"/>
<dbReference type="PATRIC" id="fig|1235802.3.peg.4667"/>
<feature type="transmembrane region" description="Helical" evidence="12">
    <location>
        <begin position="105"/>
        <end position="130"/>
    </location>
</feature>
<dbReference type="PROSITE" id="PS00371">
    <property type="entry name" value="PTS_EIIA_TYPE_1_HIS"/>
    <property type="match status" value="1"/>
</dbReference>
<dbReference type="InterPro" id="IPR036878">
    <property type="entry name" value="Glu_permease_IIB"/>
</dbReference>
<dbReference type="PROSITE" id="PS51103">
    <property type="entry name" value="PTS_EIIC_TYPE_1"/>
    <property type="match status" value="1"/>
</dbReference>
<feature type="domain" description="PTS EIIA type-1" evidence="13">
    <location>
        <begin position="497"/>
        <end position="601"/>
    </location>
</feature>
<dbReference type="eggNOG" id="COG2190">
    <property type="taxonomic scope" value="Bacteria"/>
</dbReference>
<gene>
    <name evidence="16" type="ORF">C823_04393</name>
</gene>
<evidence type="ECO:0000259" key="13">
    <source>
        <dbReference type="PROSITE" id="PS51093"/>
    </source>
</evidence>
<dbReference type="Gene3D" id="3.30.1360.60">
    <property type="entry name" value="Glucose permease domain IIB"/>
    <property type="match status" value="1"/>
</dbReference>
<feature type="transmembrane region" description="Helical" evidence="12">
    <location>
        <begin position="430"/>
        <end position="451"/>
    </location>
</feature>
<evidence type="ECO:0000256" key="11">
    <source>
        <dbReference type="PROSITE-ProRule" id="PRU00421"/>
    </source>
</evidence>
<evidence type="ECO:0000256" key="2">
    <source>
        <dbReference type="ARBA" id="ARBA00022448"/>
    </source>
</evidence>
<evidence type="ECO:0000256" key="3">
    <source>
        <dbReference type="ARBA" id="ARBA00022475"/>
    </source>
</evidence>
<dbReference type="InterPro" id="IPR013013">
    <property type="entry name" value="PTS_EIIC_1"/>
</dbReference>
<feature type="transmembrane region" description="Helical" evidence="12">
    <location>
        <begin position="179"/>
        <end position="196"/>
    </location>
</feature>
<evidence type="ECO:0000256" key="5">
    <source>
        <dbReference type="ARBA" id="ARBA00022679"/>
    </source>
</evidence>
<reference evidence="16 17" key="1">
    <citation type="journal article" date="2014" name="Genome Announc.">
        <title>Draft genome sequences of the altered schaedler flora, a defined bacterial community from gnotobiotic mice.</title>
        <authorList>
            <person name="Wannemuehler M.J."/>
            <person name="Overstreet A.M."/>
            <person name="Ward D.V."/>
            <person name="Phillips G.J."/>
        </authorList>
    </citation>
    <scope>NUCLEOTIDE SEQUENCE [LARGE SCALE GENOMIC DNA]</scope>
    <source>
        <strain evidence="16 17">ASF492</strain>
    </source>
</reference>
<evidence type="ECO:0000313" key="17">
    <source>
        <dbReference type="Proteomes" id="UP000012589"/>
    </source>
</evidence>
<dbReference type="CDD" id="cd00212">
    <property type="entry name" value="PTS_IIB_glc"/>
    <property type="match status" value="1"/>
</dbReference>
<dbReference type="InterPro" id="IPR011055">
    <property type="entry name" value="Dup_hybrid_motif"/>
</dbReference>
<dbReference type="FunFam" id="2.70.70.10:FF:000001">
    <property type="entry name" value="PTS system glucose-specific IIA component"/>
    <property type="match status" value="1"/>
</dbReference>